<dbReference type="GO" id="GO:0006313">
    <property type="term" value="P:DNA transposition"/>
    <property type="evidence" value="ECO:0007669"/>
    <property type="project" value="InterPro"/>
</dbReference>
<accession>A0A4U8YU69</accession>
<evidence type="ECO:0000313" key="2">
    <source>
        <dbReference type="EMBL" id="VFQ47521.1"/>
    </source>
</evidence>
<keyword evidence="3" id="KW-1185">Reference proteome</keyword>
<dbReference type="Pfam" id="PF04986">
    <property type="entry name" value="Y2_Tnp"/>
    <property type="match status" value="1"/>
</dbReference>
<protein>
    <submittedName>
        <fullName evidence="2">Transposase is801/is1294</fullName>
    </submittedName>
</protein>
<dbReference type="GO" id="GO:0004803">
    <property type="term" value="F:transposase activity"/>
    <property type="evidence" value="ECO:0007669"/>
    <property type="project" value="InterPro"/>
</dbReference>
<name>A0A4U8YU69_9BACT</name>
<dbReference type="EMBL" id="CAADHO010000025">
    <property type="protein sequence ID" value="VFQ47521.1"/>
    <property type="molecule type" value="Genomic_DNA"/>
</dbReference>
<gene>
    <name evidence="2" type="ORF">MSL71_52230</name>
</gene>
<dbReference type="InterPro" id="IPR007069">
    <property type="entry name" value="Transposase_32"/>
</dbReference>
<dbReference type="PANTHER" id="PTHR37023:SF1">
    <property type="entry name" value="ISSOD25 TRANSPOSASE TNPA_ISSOD25"/>
    <property type="match status" value="1"/>
</dbReference>
<feature type="domain" description="Transposase IS801/IS1294" evidence="1">
    <location>
        <begin position="33"/>
        <end position="210"/>
    </location>
</feature>
<evidence type="ECO:0000259" key="1">
    <source>
        <dbReference type="Pfam" id="PF04986"/>
    </source>
</evidence>
<proteinExistence type="predicted"/>
<reference evidence="2 3" key="1">
    <citation type="submission" date="2019-03" db="EMBL/GenBank/DDBJ databases">
        <authorList>
            <person name="Nijsse B."/>
        </authorList>
    </citation>
    <scope>NUCLEOTIDE SEQUENCE [LARGE SCALE GENOMIC DNA]</scope>
    <source>
        <strain evidence="2">Desulfoluna butyratoxydans MSL71</strain>
    </source>
</reference>
<evidence type="ECO:0000313" key="3">
    <source>
        <dbReference type="Proteomes" id="UP000507962"/>
    </source>
</evidence>
<sequence>MNFKLLAGILLICSRDTIFTLCLNPKRLGAKPGIIAAFHSWMKTQAIHPHAHCLVSGGALNEAGEWAPVKGLYLFPFEAARDIFRGKMNDALKKAFEKGELVLPPDMSSQQFINLLNKLGRKKWNVKILKKYRHGNGVATYLARYLRGGPISNYRIKKVTETHVVFDCGREKLKLMTLPIDEFIERFLYHVPPPHAVLVRSYGLYAQTKKDNLNIARRALGQDRVGFPRKVIWQDVIKKTAPDKTICPTCGKPLIVTRVIPPFCRETKINSPPGTHGMIICGLH</sequence>
<dbReference type="GO" id="GO:0003677">
    <property type="term" value="F:DNA binding"/>
    <property type="evidence" value="ECO:0007669"/>
    <property type="project" value="InterPro"/>
</dbReference>
<dbReference type="Proteomes" id="UP000507962">
    <property type="component" value="Unassembled WGS sequence"/>
</dbReference>
<dbReference type="PANTHER" id="PTHR37023">
    <property type="entry name" value="TRANSPOSASE"/>
    <property type="match status" value="1"/>
</dbReference>
<organism evidence="2 3">
    <name type="scientific">Desulfoluna butyratoxydans</name>
    <dbReference type="NCBI Taxonomy" id="231438"/>
    <lineage>
        <taxon>Bacteria</taxon>
        <taxon>Pseudomonadati</taxon>
        <taxon>Thermodesulfobacteriota</taxon>
        <taxon>Desulfobacteria</taxon>
        <taxon>Desulfobacterales</taxon>
        <taxon>Desulfolunaceae</taxon>
        <taxon>Desulfoluna</taxon>
    </lineage>
</organism>
<dbReference type="AlphaFoldDB" id="A0A4U8YU69"/>